<dbReference type="Gene3D" id="3.40.50.2000">
    <property type="entry name" value="Glycogen Phosphorylase B"/>
    <property type="match status" value="2"/>
</dbReference>
<reference evidence="3 4" key="1">
    <citation type="journal article" date="2015" name="PeerJ">
        <title>First genomic representation of candidate bacterial phylum KSB3 points to enhanced environmental sensing as a trigger of wastewater bulking.</title>
        <authorList>
            <person name="Sekiguchi Y."/>
            <person name="Ohashi A."/>
            <person name="Parks D.H."/>
            <person name="Yamauchi T."/>
            <person name="Tyson G.W."/>
            <person name="Hugenholtz P."/>
        </authorList>
    </citation>
    <scope>NUCLEOTIDE SEQUENCE [LARGE SCALE GENOMIC DNA]</scope>
</reference>
<dbReference type="GO" id="GO:0016757">
    <property type="term" value="F:glycosyltransferase activity"/>
    <property type="evidence" value="ECO:0007669"/>
    <property type="project" value="InterPro"/>
</dbReference>
<protein>
    <submittedName>
        <fullName evidence="3">Putative glycosyl transferase, group 1</fullName>
    </submittedName>
</protein>
<dbReference type="EMBL" id="DF820465">
    <property type="protein sequence ID" value="GAK57259.1"/>
    <property type="molecule type" value="Genomic_DNA"/>
</dbReference>
<dbReference type="InterPro" id="IPR028098">
    <property type="entry name" value="Glyco_trans_4-like_N"/>
</dbReference>
<dbReference type="PANTHER" id="PTHR12526">
    <property type="entry name" value="GLYCOSYLTRANSFERASE"/>
    <property type="match status" value="1"/>
</dbReference>
<feature type="domain" description="Glycosyltransferase subfamily 4-like N-terminal" evidence="2">
    <location>
        <begin position="16"/>
        <end position="188"/>
    </location>
</feature>
<dbReference type="HOGENOM" id="CLU_009583_0_3_0"/>
<evidence type="ECO:0000313" key="3">
    <source>
        <dbReference type="EMBL" id="GAK57259.1"/>
    </source>
</evidence>
<dbReference type="InterPro" id="IPR001296">
    <property type="entry name" value="Glyco_trans_1"/>
</dbReference>
<keyword evidence="4" id="KW-1185">Reference proteome</keyword>
<organism evidence="3 4">
    <name type="scientific">Vecturithrix granuli</name>
    <dbReference type="NCBI Taxonomy" id="1499967"/>
    <lineage>
        <taxon>Bacteria</taxon>
        <taxon>Candidatus Moduliflexota</taxon>
        <taxon>Candidatus Vecturitrichia</taxon>
        <taxon>Candidatus Vecturitrichales</taxon>
        <taxon>Candidatus Vecturitrichaceae</taxon>
        <taxon>Candidatus Vecturithrix</taxon>
    </lineage>
</organism>
<dbReference type="PANTHER" id="PTHR12526:SF630">
    <property type="entry name" value="GLYCOSYLTRANSFERASE"/>
    <property type="match status" value="1"/>
</dbReference>
<feature type="domain" description="Glycosyl transferase family 1" evidence="1">
    <location>
        <begin position="196"/>
        <end position="364"/>
    </location>
</feature>
<dbReference type="Pfam" id="PF00534">
    <property type="entry name" value="Glycos_transf_1"/>
    <property type="match status" value="1"/>
</dbReference>
<name>A0A081BY54_VECG1</name>
<proteinExistence type="predicted"/>
<dbReference type="eggNOG" id="COG0438">
    <property type="taxonomic scope" value="Bacteria"/>
</dbReference>
<evidence type="ECO:0000313" key="4">
    <source>
        <dbReference type="Proteomes" id="UP000030661"/>
    </source>
</evidence>
<gene>
    <name evidence="3" type="ORF">U27_04224</name>
</gene>
<dbReference type="Pfam" id="PF13439">
    <property type="entry name" value="Glyco_transf_4"/>
    <property type="match status" value="1"/>
</dbReference>
<dbReference type="Proteomes" id="UP000030661">
    <property type="component" value="Unassembled WGS sequence"/>
</dbReference>
<sequence>MTRKIKIVFILGELRMGGTERQFLEFIRRLNRDQFTPYILAFHREGMLRTEIEKLQFPFTTLDFCETKGRFHPASYIKLYKTLRKMITYLQQEKPHIVQSYLPQANILATLTAKIAGVPIIITGRRATIDERYMIYPKFPDQWLQNRLNRWVSMIIANSSIVRQQCLQREKYMTEEKIQVVYNGVNINLYPKDIDQEHYKKTLQIPKHAAVVGIIANLHPRKGHQIFLNAAALVLQIYPGTRFLIIGRDDGMKASLEALTHTLHIEHAVRFTGERDDIPELLSVIDIQVSSSHIEGLSNALLEGMAAGKPIVATHVSGNPELIVDGHTGILVPPDNPERLAQAILRLLADQDLRSNMGKAGRQRAEQVFNIDQMVNTTERLYKNLVMTIS</sequence>
<keyword evidence="3" id="KW-0808">Transferase</keyword>
<evidence type="ECO:0000259" key="2">
    <source>
        <dbReference type="Pfam" id="PF13439"/>
    </source>
</evidence>
<dbReference type="SUPFAM" id="SSF53756">
    <property type="entry name" value="UDP-Glycosyltransferase/glycogen phosphorylase"/>
    <property type="match status" value="1"/>
</dbReference>
<accession>A0A081BY54</accession>
<dbReference type="STRING" id="1499967.U27_04224"/>
<dbReference type="AlphaFoldDB" id="A0A081BY54"/>
<evidence type="ECO:0000259" key="1">
    <source>
        <dbReference type="Pfam" id="PF00534"/>
    </source>
</evidence>